<keyword evidence="3" id="KW-0269">Exonuclease</keyword>
<feature type="transmembrane region" description="Helical" evidence="1">
    <location>
        <begin position="9"/>
        <end position="29"/>
    </location>
</feature>
<keyword evidence="1" id="KW-0812">Transmembrane</keyword>
<proteinExistence type="predicted"/>
<dbReference type="eggNOG" id="COG3568">
    <property type="taxonomic scope" value="Bacteria"/>
</dbReference>
<keyword evidence="1" id="KW-1133">Transmembrane helix</keyword>
<dbReference type="AlphaFoldDB" id="F0GUP5"/>
<feature type="domain" description="Endonuclease/exonuclease/phosphatase" evidence="2">
    <location>
        <begin position="59"/>
        <end position="339"/>
    </location>
</feature>
<keyword evidence="4" id="KW-1185">Reference proteome</keyword>
<dbReference type="InterPro" id="IPR051916">
    <property type="entry name" value="GPI-anchor_lipid_remodeler"/>
</dbReference>
<dbReference type="RefSeq" id="WP_004834465.1">
    <property type="nucleotide sequence ID" value="NZ_AEXM01000012.1"/>
</dbReference>
<evidence type="ECO:0000259" key="2">
    <source>
        <dbReference type="Pfam" id="PF03372"/>
    </source>
</evidence>
<dbReference type="GO" id="GO:0004527">
    <property type="term" value="F:exonuclease activity"/>
    <property type="evidence" value="ECO:0007669"/>
    <property type="project" value="UniProtKB-KW"/>
</dbReference>
<keyword evidence="1" id="KW-0472">Membrane</keyword>
<reference evidence="3 4" key="1">
    <citation type="submission" date="2011-01" db="EMBL/GenBank/DDBJ databases">
        <authorList>
            <person name="Durkin A.S."/>
            <person name="Madupu R."/>
            <person name="Torralba M."/>
            <person name="Gillis M."/>
            <person name="Methe B."/>
            <person name="Sutton G."/>
            <person name="Nelson K.E."/>
        </authorList>
    </citation>
    <scope>NUCLEOTIDE SEQUENCE [LARGE SCALE GENOMIC DNA]</scope>
    <source>
        <strain evidence="3 4">ACS-065-V-Col13</strain>
    </source>
</reference>
<dbReference type="Proteomes" id="UP000005286">
    <property type="component" value="Unassembled WGS sequence"/>
</dbReference>
<gene>
    <name evidence="3" type="ORF">HMPREF9290_1467</name>
</gene>
<evidence type="ECO:0000256" key="1">
    <source>
        <dbReference type="SAM" id="Phobius"/>
    </source>
</evidence>
<dbReference type="GO" id="GO:0004519">
    <property type="term" value="F:endonuclease activity"/>
    <property type="evidence" value="ECO:0007669"/>
    <property type="project" value="UniProtKB-KW"/>
</dbReference>
<dbReference type="SUPFAM" id="SSF56219">
    <property type="entry name" value="DNase I-like"/>
    <property type="match status" value="1"/>
</dbReference>
<evidence type="ECO:0000313" key="4">
    <source>
        <dbReference type="Proteomes" id="UP000005286"/>
    </source>
</evidence>
<protein>
    <submittedName>
        <fullName evidence="3">Endonuclease/exonuclease/phosphatase family protein</fullName>
    </submittedName>
</protein>
<dbReference type="Gene3D" id="3.60.10.10">
    <property type="entry name" value="Endonuclease/exonuclease/phosphatase"/>
    <property type="match status" value="1"/>
</dbReference>
<dbReference type="PANTHER" id="PTHR14859">
    <property type="entry name" value="CALCOFLUOR WHITE HYPERSENSITIVE PROTEIN PRECURSOR"/>
    <property type="match status" value="1"/>
</dbReference>
<organism evidence="3 4">
    <name type="scientific">Anaerococcus prevotii ACS-065-V-Col13</name>
    <dbReference type="NCBI Taxonomy" id="879305"/>
    <lineage>
        <taxon>Bacteria</taxon>
        <taxon>Bacillati</taxon>
        <taxon>Bacillota</taxon>
        <taxon>Tissierellia</taxon>
        <taxon>Tissierellales</taxon>
        <taxon>Peptoniphilaceae</taxon>
        <taxon>Anaerococcus</taxon>
    </lineage>
</organism>
<name>F0GUP5_9FIRM</name>
<comment type="caution">
    <text evidence="3">The sequence shown here is derived from an EMBL/GenBank/DDBJ whole genome shotgun (WGS) entry which is preliminary data.</text>
</comment>
<dbReference type="PATRIC" id="fig|879305.3.peg.527"/>
<evidence type="ECO:0000313" key="3">
    <source>
        <dbReference type="EMBL" id="EGC82562.1"/>
    </source>
</evidence>
<dbReference type="EMBL" id="AEXM01000012">
    <property type="protein sequence ID" value="EGC82562.1"/>
    <property type="molecule type" value="Genomic_DNA"/>
</dbReference>
<dbReference type="GO" id="GO:0016020">
    <property type="term" value="C:membrane"/>
    <property type="evidence" value="ECO:0007669"/>
    <property type="project" value="GOC"/>
</dbReference>
<keyword evidence="3" id="KW-0540">Nuclease</keyword>
<dbReference type="PANTHER" id="PTHR14859:SF1">
    <property type="entry name" value="PGAP2-INTERACTING PROTEIN"/>
    <property type="match status" value="1"/>
</dbReference>
<dbReference type="Pfam" id="PF03372">
    <property type="entry name" value="Exo_endo_phos"/>
    <property type="match status" value="1"/>
</dbReference>
<keyword evidence="3" id="KW-0378">Hydrolase</keyword>
<accession>F0GUP5</accession>
<keyword evidence="3" id="KW-0255">Endonuclease</keyword>
<dbReference type="InterPro" id="IPR005135">
    <property type="entry name" value="Endo/exonuclease/phosphatase"/>
</dbReference>
<dbReference type="InterPro" id="IPR036691">
    <property type="entry name" value="Endo/exonu/phosph_ase_sf"/>
</dbReference>
<dbReference type="GO" id="GO:0006506">
    <property type="term" value="P:GPI anchor biosynthetic process"/>
    <property type="evidence" value="ECO:0007669"/>
    <property type="project" value="TreeGrafter"/>
</dbReference>
<sequence>MAKKILKYILYIIIIFIILFILLLSYLWVTEYKPNDKEELNIDGNSQEILSIDNEYKIMTWNIGYGGLDKDTDFFMDGGKMVLPISKEHVENALDGILQSIKDINADFNLIQEIDEDSKRTYNINEVEMFRENLLGNSIFAYNYKVKYVPYPIPPMGKMNSGILTQTKFKISKAFRYQQPIPHKFPTRLANLKRGFDVSYLDIESTDKKLALINVHLDAYENGNNGRIAQIKQIFEFIQNEYDMGNYVIVGGDFNQELRENYKAERISEYWNPSDFPHEIFPNDFKLVYGDNVNSSRLNNTPYNPNDSYECIIDGFIVSKNIEVEDVKVEDLGFKNSDHNPVTMKFILK</sequence>
<dbReference type="STRING" id="879305.HMPREF9290_1467"/>